<dbReference type="InterPro" id="IPR017046">
    <property type="entry name" value="Prenylcysteine_Oxase1"/>
</dbReference>
<dbReference type="Proteomes" id="UP000214365">
    <property type="component" value="Unassembled WGS sequence"/>
</dbReference>
<evidence type="ECO:0000256" key="2">
    <source>
        <dbReference type="ARBA" id="ARBA00009967"/>
    </source>
</evidence>
<dbReference type="PIRSF" id="PIRSF036292">
    <property type="entry name" value="Prenylcysteine_oxidase"/>
    <property type="match status" value="1"/>
</dbReference>
<evidence type="ECO:0000256" key="1">
    <source>
        <dbReference type="ARBA" id="ARBA00001974"/>
    </source>
</evidence>
<dbReference type="Gene3D" id="3.50.50.60">
    <property type="entry name" value="FAD/NAD(P)-binding domain"/>
    <property type="match status" value="1"/>
</dbReference>
<dbReference type="InterPro" id="IPR010795">
    <property type="entry name" value="Prenylcys_lyase"/>
</dbReference>
<reference evidence="10 11" key="1">
    <citation type="submission" date="2015-06" db="EMBL/GenBank/DDBJ databases">
        <title>Talaromyces atroroseus IBT 11181 draft genome.</title>
        <authorList>
            <person name="Rasmussen K.B."/>
            <person name="Rasmussen S."/>
            <person name="Petersen B."/>
            <person name="Sicheritz-Ponten T."/>
            <person name="Mortensen U.H."/>
            <person name="Thrane U."/>
        </authorList>
    </citation>
    <scope>NUCLEOTIDE SEQUENCE [LARGE SCALE GENOMIC DNA]</scope>
    <source>
        <strain evidence="10 11">IBT 11181</strain>
    </source>
</reference>
<gene>
    <name evidence="10" type="ORF">UA08_04295</name>
</gene>
<dbReference type="AlphaFoldDB" id="A0A1Q5Q9H6"/>
<dbReference type="Pfam" id="PF07156">
    <property type="entry name" value="Prenylcys_lyase"/>
    <property type="match status" value="1"/>
</dbReference>
<evidence type="ECO:0000256" key="8">
    <source>
        <dbReference type="SAM" id="SignalP"/>
    </source>
</evidence>
<dbReference type="GeneID" id="31004050"/>
<name>A0A1Q5Q9H6_TALAT</name>
<evidence type="ECO:0000259" key="9">
    <source>
        <dbReference type="Pfam" id="PF07156"/>
    </source>
</evidence>
<keyword evidence="11" id="KW-1185">Reference proteome</keyword>
<keyword evidence="5" id="KW-0274">FAD</keyword>
<keyword evidence="3" id="KW-0285">Flavoprotein</keyword>
<evidence type="ECO:0000256" key="7">
    <source>
        <dbReference type="ARBA" id="ARBA00023180"/>
    </source>
</evidence>
<sequence>MRSFGGMLLYVLLLVLESICVTGVDTKDQVPLKPADEWTSRNVAIIGAGSAGSSTAYYLRRFAEISDLSLNITVFESNSYVGGRSTTVNVFGDPSYPIELGASIFVSVNHNLMNAAKELDLKVSGAGGERPKENHNMLGVWDGDRFVYLQGHSLSWWDMAKLLWRYGLAPIRTQSLMKNTVDRFLSLYTPPYFPFASLSSVVAELDLLQATAVTGAQFLENNGISGSFPNDIIQASTRVNYGQNLGLIHGLETMVCMATDGAVSIEDGNWRIFSGMIDSSRAHLSLNTTVTSIKRNNDDTLTLSYASNGGSVSDQTFDEVVIAAPFHSSNIEVSPSLEHIPDEVPYVKLYVTLFASPHKISPRRFNLSDQRDVPEMILTTLPPDLDLGSRKDGVGPAGFWSISLLRVVEAPAGGPHQLHYVYKVFSPERLTADFLASVLGVEAPKYFKNGTIGDISGNDISWFHEKTWFSYPYEYPRQTFEDIRLARNVWYTGGIESFISTMETSSLMGKNVASLLMDDWYDSLQTNRQLDRSG</sequence>
<feature type="domain" description="Prenylcysteine lyase" evidence="9">
    <location>
        <begin position="152"/>
        <end position="525"/>
    </location>
</feature>
<keyword evidence="7" id="KW-0325">Glycoprotein</keyword>
<dbReference type="SUPFAM" id="SSF51905">
    <property type="entry name" value="FAD/NAD(P)-binding domain"/>
    <property type="match status" value="1"/>
</dbReference>
<comment type="cofactor">
    <cofactor evidence="1">
        <name>FAD</name>
        <dbReference type="ChEBI" id="CHEBI:57692"/>
    </cofactor>
</comment>
<comment type="similarity">
    <text evidence="2">Belongs to the prenylcysteine oxidase family.</text>
</comment>
<dbReference type="PANTHER" id="PTHR15944">
    <property type="entry name" value="FARNESYLCYSTEINE LYASE"/>
    <property type="match status" value="1"/>
</dbReference>
<dbReference type="InterPro" id="IPR036188">
    <property type="entry name" value="FAD/NAD-bd_sf"/>
</dbReference>
<protein>
    <recommendedName>
        <fullName evidence="9">Prenylcysteine lyase domain-containing protein</fullName>
    </recommendedName>
</protein>
<dbReference type="GO" id="GO:0030328">
    <property type="term" value="P:prenylcysteine catabolic process"/>
    <property type="evidence" value="ECO:0007669"/>
    <property type="project" value="InterPro"/>
</dbReference>
<evidence type="ECO:0000256" key="4">
    <source>
        <dbReference type="ARBA" id="ARBA00022729"/>
    </source>
</evidence>
<evidence type="ECO:0000256" key="6">
    <source>
        <dbReference type="ARBA" id="ARBA00023002"/>
    </source>
</evidence>
<evidence type="ECO:0000313" key="10">
    <source>
        <dbReference type="EMBL" id="OKL60788.1"/>
    </source>
</evidence>
<dbReference type="GO" id="GO:0030327">
    <property type="term" value="P:prenylated protein catabolic process"/>
    <property type="evidence" value="ECO:0007669"/>
    <property type="project" value="TreeGrafter"/>
</dbReference>
<feature type="chain" id="PRO_5012343737" description="Prenylcysteine lyase domain-containing protein" evidence="8">
    <location>
        <begin position="24"/>
        <end position="534"/>
    </location>
</feature>
<dbReference type="GO" id="GO:0001735">
    <property type="term" value="F:prenylcysteine oxidase activity"/>
    <property type="evidence" value="ECO:0007669"/>
    <property type="project" value="InterPro"/>
</dbReference>
<keyword evidence="4 8" id="KW-0732">Signal</keyword>
<proteinExistence type="inferred from homology"/>
<dbReference type="EMBL" id="LFMY01000005">
    <property type="protein sequence ID" value="OKL60788.1"/>
    <property type="molecule type" value="Genomic_DNA"/>
</dbReference>
<dbReference type="STRING" id="1441469.A0A1Q5Q9H6"/>
<evidence type="ECO:0000256" key="3">
    <source>
        <dbReference type="ARBA" id="ARBA00022630"/>
    </source>
</evidence>
<dbReference type="RefSeq" id="XP_020120909.1">
    <property type="nucleotide sequence ID" value="XM_020266602.1"/>
</dbReference>
<evidence type="ECO:0000313" key="11">
    <source>
        <dbReference type="Proteomes" id="UP000214365"/>
    </source>
</evidence>
<dbReference type="PANTHER" id="PTHR15944:SF0">
    <property type="entry name" value="PRENYLCYSTEINE LYASE DOMAIN-CONTAINING PROTEIN"/>
    <property type="match status" value="1"/>
</dbReference>
<dbReference type="Pfam" id="PF13450">
    <property type="entry name" value="NAD_binding_8"/>
    <property type="match status" value="1"/>
</dbReference>
<organism evidence="10 11">
    <name type="scientific">Talaromyces atroroseus</name>
    <dbReference type="NCBI Taxonomy" id="1441469"/>
    <lineage>
        <taxon>Eukaryota</taxon>
        <taxon>Fungi</taxon>
        <taxon>Dikarya</taxon>
        <taxon>Ascomycota</taxon>
        <taxon>Pezizomycotina</taxon>
        <taxon>Eurotiomycetes</taxon>
        <taxon>Eurotiomycetidae</taxon>
        <taxon>Eurotiales</taxon>
        <taxon>Trichocomaceae</taxon>
        <taxon>Talaromyces</taxon>
        <taxon>Talaromyces sect. Trachyspermi</taxon>
    </lineage>
</organism>
<dbReference type="OrthoDB" id="437369at2759"/>
<accession>A0A1Q5Q9H6</accession>
<keyword evidence="6" id="KW-0560">Oxidoreductase</keyword>
<feature type="signal peptide" evidence="8">
    <location>
        <begin position="1"/>
        <end position="23"/>
    </location>
</feature>
<comment type="caution">
    <text evidence="10">The sequence shown here is derived from an EMBL/GenBank/DDBJ whole genome shotgun (WGS) entry which is preliminary data.</text>
</comment>
<evidence type="ECO:0000256" key="5">
    <source>
        <dbReference type="ARBA" id="ARBA00022827"/>
    </source>
</evidence>